<dbReference type="Pfam" id="PF00795">
    <property type="entry name" value="CN_hydrolase"/>
    <property type="match status" value="1"/>
</dbReference>
<evidence type="ECO:0000256" key="4">
    <source>
        <dbReference type="ARBA" id="ARBA00052904"/>
    </source>
</evidence>
<gene>
    <name evidence="7" type="ORF">DES35_102121</name>
</gene>
<evidence type="ECO:0000313" key="7">
    <source>
        <dbReference type="EMBL" id="RCX03670.1"/>
    </source>
</evidence>
<dbReference type="FunFam" id="3.60.110.10:FF:000004">
    <property type="entry name" value="Carbon-nitrogen hydrolase"/>
    <property type="match status" value="1"/>
</dbReference>
<evidence type="ECO:0000259" key="6">
    <source>
        <dbReference type="PROSITE" id="PS50263"/>
    </source>
</evidence>
<dbReference type="EC" id="3.5.1.3" evidence="3"/>
<comment type="catalytic activity">
    <reaction evidence="4">
        <text>a monoamide of a dicarboxylate + H2O = a dicarboxylate + NH4(+)</text>
        <dbReference type="Rhea" id="RHEA:11716"/>
        <dbReference type="ChEBI" id="CHEBI:15377"/>
        <dbReference type="ChEBI" id="CHEBI:28938"/>
        <dbReference type="ChEBI" id="CHEBI:28965"/>
        <dbReference type="ChEBI" id="CHEBI:77450"/>
        <dbReference type="EC" id="3.5.1.3"/>
    </reaction>
</comment>
<keyword evidence="2 7" id="KW-0378">Hydrolase</keyword>
<dbReference type="GO" id="GO:0106008">
    <property type="term" value="F:2-oxoglutaramate amidase activity"/>
    <property type="evidence" value="ECO:0007669"/>
    <property type="project" value="TreeGrafter"/>
</dbReference>
<dbReference type="InterPro" id="IPR003010">
    <property type="entry name" value="C-N_Hydrolase"/>
</dbReference>
<feature type="domain" description="CN hydrolase" evidence="6">
    <location>
        <begin position="5"/>
        <end position="238"/>
    </location>
</feature>
<dbReference type="Gene3D" id="3.60.110.10">
    <property type="entry name" value="Carbon-nitrogen hydrolase"/>
    <property type="match status" value="1"/>
</dbReference>
<organism evidence="7 8">
    <name type="scientific">Schleiferia thermophila</name>
    <dbReference type="NCBI Taxonomy" id="884107"/>
    <lineage>
        <taxon>Bacteria</taxon>
        <taxon>Pseudomonadati</taxon>
        <taxon>Bacteroidota</taxon>
        <taxon>Flavobacteriia</taxon>
        <taxon>Flavobacteriales</taxon>
        <taxon>Schleiferiaceae</taxon>
        <taxon>Schleiferia</taxon>
    </lineage>
</organism>
<dbReference type="EMBL" id="QPJS01000002">
    <property type="protein sequence ID" value="RCX03670.1"/>
    <property type="molecule type" value="Genomic_DNA"/>
</dbReference>
<dbReference type="PANTHER" id="PTHR47799:SF1">
    <property type="entry name" value="OMEGA-AMIDASE YAFV"/>
    <property type="match status" value="1"/>
</dbReference>
<dbReference type="AlphaFoldDB" id="A0A369A2X8"/>
<evidence type="ECO:0000313" key="8">
    <source>
        <dbReference type="Proteomes" id="UP000253517"/>
    </source>
</evidence>
<comment type="caution">
    <text evidence="7">The sequence shown here is derived from an EMBL/GenBank/DDBJ whole genome shotgun (WGS) entry which is preliminary data.</text>
</comment>
<accession>A0A369A2X8</accession>
<dbReference type="SUPFAM" id="SSF56317">
    <property type="entry name" value="Carbon-nitrogen hydrolase"/>
    <property type="match status" value="1"/>
</dbReference>
<dbReference type="PROSITE" id="PS50263">
    <property type="entry name" value="CN_HYDROLASE"/>
    <property type="match status" value="1"/>
</dbReference>
<name>A0A369A2X8_9FLAO</name>
<dbReference type="NCBIfam" id="NF007757">
    <property type="entry name" value="PRK10438.1"/>
    <property type="match status" value="1"/>
</dbReference>
<evidence type="ECO:0000256" key="3">
    <source>
        <dbReference type="ARBA" id="ARBA00039118"/>
    </source>
</evidence>
<evidence type="ECO:0000256" key="1">
    <source>
        <dbReference type="ARBA" id="ARBA00010613"/>
    </source>
</evidence>
<dbReference type="InterPro" id="IPR036526">
    <property type="entry name" value="C-N_Hydrolase_sf"/>
</dbReference>
<proteinExistence type="inferred from homology"/>
<keyword evidence="8" id="KW-1185">Reference proteome</keyword>
<dbReference type="PANTHER" id="PTHR47799">
    <property type="entry name" value="OMEGA-AMIDASE YAFV"/>
    <property type="match status" value="1"/>
</dbReference>
<evidence type="ECO:0000256" key="5">
    <source>
        <dbReference type="ARBA" id="ARBA00072139"/>
    </source>
</evidence>
<dbReference type="RefSeq" id="WP_037359298.1">
    <property type="nucleotide sequence ID" value="NZ_BHZF01000002.1"/>
</dbReference>
<comment type="similarity">
    <text evidence="1">Belongs to the carbon-nitrogen hydrolase superfamily. NIT1/NIT2 family.</text>
</comment>
<dbReference type="InterPro" id="IPR052737">
    <property type="entry name" value="Omega-amidase_YafV"/>
</dbReference>
<dbReference type="Proteomes" id="UP000253517">
    <property type="component" value="Unassembled WGS sequence"/>
</dbReference>
<dbReference type="GO" id="GO:0050152">
    <property type="term" value="F:omega-amidase activity"/>
    <property type="evidence" value="ECO:0007669"/>
    <property type="project" value="UniProtKB-EC"/>
</dbReference>
<evidence type="ECO:0000256" key="2">
    <source>
        <dbReference type="ARBA" id="ARBA00022801"/>
    </source>
</evidence>
<protein>
    <recommendedName>
        <fullName evidence="5">Omega-amidase YafV</fullName>
        <ecNumber evidence="3">3.5.1.3</ecNumber>
    </recommendedName>
</protein>
<sequence>MNNEFRINLVQYDIAWHDIEGNHAKIQKLCEDMPFCHLLVLPEMFNTGFSMQPATFGNRAAHAGLDFMHELTQVYRTAVCGSLIAEDNGRYYNRLYFLTPDGQEYTYDKRHLFTLAGEHQHYTAGRHKISISYRGWKILPLICYDLRFPVWSRQSPENPYDLLLYVANWPQRRSHAWRTLLPARAIENMAYTAGVNRVGYDASGVFHSGDSAVYDVLGQQITQPASDTECILSATLSLSELRELRHNLGFLNDADAFSIQ</sequence>
<reference evidence="7 8" key="1">
    <citation type="submission" date="2018-07" db="EMBL/GenBank/DDBJ databases">
        <title>Genomic Encyclopedia of Type Strains, Phase IV (KMG-IV): sequencing the most valuable type-strain genomes for metagenomic binning, comparative biology and taxonomic classification.</title>
        <authorList>
            <person name="Goeker M."/>
        </authorList>
    </citation>
    <scope>NUCLEOTIDE SEQUENCE [LARGE SCALE GENOMIC DNA]</scope>
    <source>
        <strain evidence="7 8">DSM 21410</strain>
    </source>
</reference>